<dbReference type="PIRSF" id="PIRSF000538">
    <property type="entry name" value="GlpK"/>
    <property type="match status" value="1"/>
</dbReference>
<dbReference type="SUPFAM" id="SSF53067">
    <property type="entry name" value="Actin-like ATPase domain"/>
    <property type="match status" value="2"/>
</dbReference>
<dbReference type="OrthoDB" id="9761504at2"/>
<feature type="domain" description="Carbohydrate kinase FGGY C-terminal" evidence="8">
    <location>
        <begin position="250"/>
        <end position="435"/>
    </location>
</feature>
<evidence type="ECO:0000256" key="5">
    <source>
        <dbReference type="ARBA" id="ARBA00022840"/>
    </source>
</evidence>
<gene>
    <name evidence="9" type="ORF">EDD63_10413</name>
</gene>
<comment type="caution">
    <text evidence="9">The sequence shown here is derived from an EMBL/GenBank/DDBJ whole genome shotgun (WGS) entry which is preliminary data.</text>
</comment>
<evidence type="ECO:0000259" key="8">
    <source>
        <dbReference type="Pfam" id="PF02782"/>
    </source>
</evidence>
<evidence type="ECO:0000256" key="1">
    <source>
        <dbReference type="ARBA" id="ARBA00009156"/>
    </source>
</evidence>
<evidence type="ECO:0000313" key="9">
    <source>
        <dbReference type="EMBL" id="TDW25486.1"/>
    </source>
</evidence>
<dbReference type="InterPro" id="IPR013449">
    <property type="entry name" value="Rhamnulokinase"/>
</dbReference>
<evidence type="ECO:0000313" key="10">
    <source>
        <dbReference type="Proteomes" id="UP000294743"/>
    </source>
</evidence>
<dbReference type="GO" id="GO:0019301">
    <property type="term" value="P:rhamnose catabolic process"/>
    <property type="evidence" value="ECO:0007669"/>
    <property type="project" value="InterPro"/>
</dbReference>
<dbReference type="Proteomes" id="UP000294743">
    <property type="component" value="Unassembled WGS sequence"/>
</dbReference>
<organism evidence="9 10">
    <name type="scientific">Breznakia blatticola</name>
    <dbReference type="NCBI Taxonomy" id="1754012"/>
    <lineage>
        <taxon>Bacteria</taxon>
        <taxon>Bacillati</taxon>
        <taxon>Bacillota</taxon>
        <taxon>Erysipelotrichia</taxon>
        <taxon>Erysipelotrichales</taxon>
        <taxon>Erysipelotrichaceae</taxon>
        <taxon>Breznakia</taxon>
    </lineage>
</organism>
<evidence type="ECO:0000256" key="6">
    <source>
        <dbReference type="ARBA" id="ARBA00023308"/>
    </source>
</evidence>
<keyword evidence="5" id="KW-0067">ATP-binding</keyword>
<evidence type="ECO:0000256" key="3">
    <source>
        <dbReference type="ARBA" id="ARBA00022741"/>
    </source>
</evidence>
<dbReference type="InterPro" id="IPR050406">
    <property type="entry name" value="FGGY_Carb_Kinase"/>
</dbReference>
<dbReference type="InterPro" id="IPR043129">
    <property type="entry name" value="ATPase_NBD"/>
</dbReference>
<evidence type="ECO:0000256" key="4">
    <source>
        <dbReference type="ARBA" id="ARBA00022777"/>
    </source>
</evidence>
<dbReference type="InterPro" id="IPR018484">
    <property type="entry name" value="FGGY_N"/>
</dbReference>
<protein>
    <submittedName>
        <fullName evidence="9">Rhamnulokinase</fullName>
    </submittedName>
</protein>
<dbReference type="InterPro" id="IPR018485">
    <property type="entry name" value="FGGY_C"/>
</dbReference>
<keyword evidence="2" id="KW-0808">Transferase</keyword>
<dbReference type="RefSeq" id="WP_134167976.1">
    <property type="nucleotide sequence ID" value="NZ_SODD01000004.1"/>
</dbReference>
<dbReference type="AlphaFoldDB" id="A0A4R8A4F5"/>
<dbReference type="EMBL" id="SODD01000004">
    <property type="protein sequence ID" value="TDW25486.1"/>
    <property type="molecule type" value="Genomic_DNA"/>
</dbReference>
<feature type="domain" description="Carbohydrate kinase FGGY N-terminal" evidence="7">
    <location>
        <begin position="3"/>
        <end position="241"/>
    </location>
</feature>
<keyword evidence="4 9" id="KW-0418">Kinase</keyword>
<comment type="similarity">
    <text evidence="1">Belongs to the FGGY kinase family.</text>
</comment>
<keyword evidence="3" id="KW-0547">Nucleotide-binding</keyword>
<sequence>MDYYLAIDIGASSGRHMLFFLEHGILQMEEIYRFENKMIYKDGHVFWDIDAMYQHVKQGIMRCKNIGKIPKSLGIDTWAVDYVLLDQNKQLLHQPYAYRDERTLSIIDNVHQRITKEQLYQKTGIQFQVFNSIYQLASEAKDVRKQAKHFLMIPDYLHYCLTGNMVNEYTNMSTTQLLSATTGELDESILQVVDIQPSIFKQIVAPGTYIGNLKKELVAEFGFDTQIIVPATHDSACAYMGAIKDDAILLSSGTWSLLGVIQNRANTSLAAMHENFSNEGGYEGTYRFLKNIMGLWIIQEVARCYQYEYSYAKLVKLAKQHVFTGTFDVNDPRFLKPKHMVHEIQNYFKERNEKTPQHVGEIAYCVYHSLAHSYKQAIDELESITDKTYTTINVVGGGCKNELLNELLATLTNKEVIAGPSEATAIGNVLCQCIADHKIQDMKQAQQIIKQSFEITHYKGEAYDK</sequence>
<dbReference type="PANTHER" id="PTHR43095">
    <property type="entry name" value="SUGAR KINASE"/>
    <property type="match status" value="1"/>
</dbReference>
<evidence type="ECO:0000259" key="7">
    <source>
        <dbReference type="Pfam" id="PF00370"/>
    </source>
</evidence>
<dbReference type="CDD" id="cd07771">
    <property type="entry name" value="ASKHA_NBD_FGGY_RhaB-like"/>
    <property type="match status" value="1"/>
</dbReference>
<accession>A0A4R8A4F5</accession>
<dbReference type="GO" id="GO:0008993">
    <property type="term" value="F:rhamnulokinase activity"/>
    <property type="evidence" value="ECO:0007669"/>
    <property type="project" value="InterPro"/>
</dbReference>
<dbReference type="InterPro" id="IPR000577">
    <property type="entry name" value="Carb_kinase_FGGY"/>
</dbReference>
<dbReference type="GO" id="GO:0005524">
    <property type="term" value="F:ATP binding"/>
    <property type="evidence" value="ECO:0007669"/>
    <property type="project" value="UniProtKB-KW"/>
</dbReference>
<keyword evidence="10" id="KW-1185">Reference proteome</keyword>
<dbReference type="Pfam" id="PF00370">
    <property type="entry name" value="FGGY_N"/>
    <property type="match status" value="1"/>
</dbReference>
<name>A0A4R8A4F5_9FIRM</name>
<evidence type="ECO:0000256" key="2">
    <source>
        <dbReference type="ARBA" id="ARBA00022679"/>
    </source>
</evidence>
<proteinExistence type="inferred from homology"/>
<reference evidence="9 10" key="1">
    <citation type="submission" date="2019-03" db="EMBL/GenBank/DDBJ databases">
        <title>Genomic Encyclopedia of Type Strains, Phase IV (KMG-IV): sequencing the most valuable type-strain genomes for metagenomic binning, comparative biology and taxonomic classification.</title>
        <authorList>
            <person name="Goeker M."/>
        </authorList>
    </citation>
    <scope>NUCLEOTIDE SEQUENCE [LARGE SCALE GENOMIC DNA]</scope>
    <source>
        <strain evidence="9 10">DSM 28867</strain>
    </source>
</reference>
<keyword evidence="6" id="KW-0684">Rhamnose metabolism</keyword>
<dbReference type="Pfam" id="PF02782">
    <property type="entry name" value="FGGY_C"/>
    <property type="match status" value="1"/>
</dbReference>
<dbReference type="Gene3D" id="3.30.420.40">
    <property type="match status" value="2"/>
</dbReference>